<dbReference type="Proteomes" id="UP001303473">
    <property type="component" value="Unassembled WGS sequence"/>
</dbReference>
<keyword evidence="3" id="KW-1185">Reference proteome</keyword>
<dbReference type="AlphaFoldDB" id="A0AAN6NFD8"/>
<proteinExistence type="predicted"/>
<evidence type="ECO:0000313" key="2">
    <source>
        <dbReference type="EMBL" id="KAK3944475.1"/>
    </source>
</evidence>
<name>A0AAN6NFD8_9PEZI</name>
<feature type="signal peptide" evidence="1">
    <location>
        <begin position="1"/>
        <end position="25"/>
    </location>
</feature>
<accession>A0AAN6NFD8</accession>
<gene>
    <name evidence="2" type="ORF">QBC46DRAFT_374410</name>
</gene>
<comment type="caution">
    <text evidence="2">The sequence shown here is derived from an EMBL/GenBank/DDBJ whole genome shotgun (WGS) entry which is preliminary data.</text>
</comment>
<organism evidence="2 3">
    <name type="scientific">Diplogelasinospora grovesii</name>
    <dbReference type="NCBI Taxonomy" id="303347"/>
    <lineage>
        <taxon>Eukaryota</taxon>
        <taxon>Fungi</taxon>
        <taxon>Dikarya</taxon>
        <taxon>Ascomycota</taxon>
        <taxon>Pezizomycotina</taxon>
        <taxon>Sordariomycetes</taxon>
        <taxon>Sordariomycetidae</taxon>
        <taxon>Sordariales</taxon>
        <taxon>Diplogelasinosporaceae</taxon>
        <taxon>Diplogelasinospora</taxon>
    </lineage>
</organism>
<evidence type="ECO:0008006" key="4">
    <source>
        <dbReference type="Google" id="ProtNLM"/>
    </source>
</evidence>
<protein>
    <recommendedName>
        <fullName evidence="4">Secreted protein</fullName>
    </recommendedName>
</protein>
<sequence length="101" mass="11263">MLVARYIWVAFCTAFSTLCIKTILAICCPEFARGESKITCTYIVTRGEGYPKIATRLANPLSRAHDKWSLISVCVCCSCTNRIYELGAEVLFSQIALSLHH</sequence>
<keyword evidence="1" id="KW-0732">Signal</keyword>
<feature type="chain" id="PRO_5042906942" description="Secreted protein" evidence="1">
    <location>
        <begin position="26"/>
        <end position="101"/>
    </location>
</feature>
<reference evidence="3" key="1">
    <citation type="journal article" date="2023" name="Mol. Phylogenet. Evol.">
        <title>Genome-scale phylogeny and comparative genomics of the fungal order Sordariales.</title>
        <authorList>
            <person name="Hensen N."/>
            <person name="Bonometti L."/>
            <person name="Westerberg I."/>
            <person name="Brannstrom I.O."/>
            <person name="Guillou S."/>
            <person name="Cros-Aarteil S."/>
            <person name="Calhoun S."/>
            <person name="Haridas S."/>
            <person name="Kuo A."/>
            <person name="Mondo S."/>
            <person name="Pangilinan J."/>
            <person name="Riley R."/>
            <person name="LaButti K."/>
            <person name="Andreopoulos B."/>
            <person name="Lipzen A."/>
            <person name="Chen C."/>
            <person name="Yan M."/>
            <person name="Daum C."/>
            <person name="Ng V."/>
            <person name="Clum A."/>
            <person name="Steindorff A."/>
            <person name="Ohm R.A."/>
            <person name="Martin F."/>
            <person name="Silar P."/>
            <person name="Natvig D.O."/>
            <person name="Lalanne C."/>
            <person name="Gautier V."/>
            <person name="Ament-Velasquez S.L."/>
            <person name="Kruys A."/>
            <person name="Hutchinson M.I."/>
            <person name="Powell A.J."/>
            <person name="Barry K."/>
            <person name="Miller A.N."/>
            <person name="Grigoriev I.V."/>
            <person name="Debuchy R."/>
            <person name="Gladieux P."/>
            <person name="Hiltunen Thoren M."/>
            <person name="Johannesson H."/>
        </authorList>
    </citation>
    <scope>NUCLEOTIDE SEQUENCE [LARGE SCALE GENOMIC DNA]</scope>
    <source>
        <strain evidence="3">CBS 340.73</strain>
    </source>
</reference>
<evidence type="ECO:0000256" key="1">
    <source>
        <dbReference type="SAM" id="SignalP"/>
    </source>
</evidence>
<evidence type="ECO:0000313" key="3">
    <source>
        <dbReference type="Proteomes" id="UP001303473"/>
    </source>
</evidence>
<dbReference type="EMBL" id="MU853759">
    <property type="protein sequence ID" value="KAK3944475.1"/>
    <property type="molecule type" value="Genomic_DNA"/>
</dbReference>